<dbReference type="STRING" id="416450.A0A1V6PYU8"/>
<gene>
    <name evidence="1" type="ORF">PENANT_c024G01152</name>
</gene>
<dbReference type="Proteomes" id="UP000191672">
    <property type="component" value="Unassembled WGS sequence"/>
</dbReference>
<evidence type="ECO:0000313" key="2">
    <source>
        <dbReference type="Proteomes" id="UP000191672"/>
    </source>
</evidence>
<protein>
    <submittedName>
        <fullName evidence="1">Uncharacterized protein</fullName>
    </submittedName>
</protein>
<dbReference type="Gene3D" id="3.50.50.60">
    <property type="entry name" value="FAD/NAD(P)-binding domain"/>
    <property type="match status" value="1"/>
</dbReference>
<keyword evidence="2" id="KW-1185">Reference proteome</keyword>
<dbReference type="AlphaFoldDB" id="A0A1V6PYU8"/>
<dbReference type="InterPro" id="IPR036188">
    <property type="entry name" value="FAD/NAD-bd_sf"/>
</dbReference>
<evidence type="ECO:0000313" key="1">
    <source>
        <dbReference type="EMBL" id="OQD81892.1"/>
    </source>
</evidence>
<organism evidence="1 2">
    <name type="scientific">Penicillium antarcticum</name>
    <dbReference type="NCBI Taxonomy" id="416450"/>
    <lineage>
        <taxon>Eukaryota</taxon>
        <taxon>Fungi</taxon>
        <taxon>Dikarya</taxon>
        <taxon>Ascomycota</taxon>
        <taxon>Pezizomycotina</taxon>
        <taxon>Eurotiomycetes</taxon>
        <taxon>Eurotiomycetidae</taxon>
        <taxon>Eurotiales</taxon>
        <taxon>Aspergillaceae</taxon>
        <taxon>Penicillium</taxon>
    </lineage>
</organism>
<dbReference type="EMBL" id="MDYN01000024">
    <property type="protein sequence ID" value="OQD81892.1"/>
    <property type="molecule type" value="Genomic_DNA"/>
</dbReference>
<accession>A0A1V6PYU8</accession>
<sequence length="163" mass="18517">MDKILLCAYGESNSVDGSATFNKLFCPSLDITRQRCYDCHRQSNDQASRIKINRMVIDVTGQAVCMAIESRIALATIVSHRKDDDLQAAFQSYQDLGKPRTDRVTNTSFEAGNLVSSDDLDHLSDKFNPDALIERMRWIREYNVLDHLKVKGADYMEYSGSRI</sequence>
<name>A0A1V6PYU8_9EURO</name>
<proteinExistence type="predicted"/>
<comment type="caution">
    <text evidence="1">The sequence shown here is derived from an EMBL/GenBank/DDBJ whole genome shotgun (WGS) entry which is preliminary data.</text>
</comment>
<reference evidence="2" key="1">
    <citation type="journal article" date="2017" name="Nat. Microbiol.">
        <title>Global analysis of biosynthetic gene clusters reveals vast potential of secondary metabolite production in Penicillium species.</title>
        <authorList>
            <person name="Nielsen J.C."/>
            <person name="Grijseels S."/>
            <person name="Prigent S."/>
            <person name="Ji B."/>
            <person name="Dainat J."/>
            <person name="Nielsen K.F."/>
            <person name="Frisvad J.C."/>
            <person name="Workman M."/>
            <person name="Nielsen J."/>
        </authorList>
    </citation>
    <scope>NUCLEOTIDE SEQUENCE [LARGE SCALE GENOMIC DNA]</scope>
    <source>
        <strain evidence="2">IBT 31811</strain>
    </source>
</reference>